<dbReference type="Gene3D" id="1.20.58.340">
    <property type="entry name" value="Magnesium transport protein CorA, transmembrane region"/>
    <property type="match status" value="2"/>
</dbReference>
<dbReference type="Proteomes" id="UP001345013">
    <property type="component" value="Unassembled WGS sequence"/>
</dbReference>
<keyword evidence="8 10" id="KW-0406">Ion transport</keyword>
<evidence type="ECO:0000256" key="8">
    <source>
        <dbReference type="ARBA" id="ARBA00023065"/>
    </source>
</evidence>
<reference evidence="12 13" key="1">
    <citation type="submission" date="2023-08" db="EMBL/GenBank/DDBJ databases">
        <title>Black Yeasts Isolated from many extreme environments.</title>
        <authorList>
            <person name="Coleine C."/>
            <person name="Stajich J.E."/>
            <person name="Selbmann L."/>
        </authorList>
    </citation>
    <scope>NUCLEOTIDE SEQUENCE [LARGE SCALE GENOMIC DNA]</scope>
    <source>
        <strain evidence="12 13">CCFEE 5885</strain>
    </source>
</reference>
<feature type="region of interest" description="Disordered" evidence="11">
    <location>
        <begin position="79"/>
        <end position="108"/>
    </location>
</feature>
<dbReference type="Gene3D" id="2.40.128.330">
    <property type="match status" value="1"/>
</dbReference>
<feature type="compositionally biased region" description="Acidic residues" evidence="11">
    <location>
        <begin position="580"/>
        <end position="590"/>
    </location>
</feature>
<keyword evidence="9 10" id="KW-0472">Membrane</keyword>
<feature type="transmembrane region" description="Helical" evidence="10">
    <location>
        <begin position="449"/>
        <end position="470"/>
    </location>
</feature>
<protein>
    <recommendedName>
        <fullName evidence="10">Magnesium transporter</fullName>
    </recommendedName>
</protein>
<dbReference type="PANTHER" id="PTHR13890:SF0">
    <property type="entry name" value="MAGNESIUM TRANSPORTER MRS2 HOMOLOG, MITOCHONDRIAL"/>
    <property type="match status" value="1"/>
</dbReference>
<evidence type="ECO:0000313" key="13">
    <source>
        <dbReference type="Proteomes" id="UP001345013"/>
    </source>
</evidence>
<evidence type="ECO:0000256" key="3">
    <source>
        <dbReference type="ARBA" id="ARBA00022448"/>
    </source>
</evidence>
<evidence type="ECO:0000256" key="5">
    <source>
        <dbReference type="ARBA" id="ARBA00022842"/>
    </source>
</evidence>
<feature type="transmembrane region" description="Helical" evidence="10">
    <location>
        <begin position="419"/>
        <end position="437"/>
    </location>
</feature>
<keyword evidence="5 10" id="KW-0460">Magnesium</keyword>
<comment type="caution">
    <text evidence="12">The sequence shown here is derived from an EMBL/GenBank/DDBJ whole genome shotgun (WGS) entry which is preliminary data.</text>
</comment>
<dbReference type="Pfam" id="PF22099">
    <property type="entry name" value="MRS2-like"/>
    <property type="match status" value="1"/>
</dbReference>
<accession>A0ABR0K1Y4</accession>
<evidence type="ECO:0000256" key="6">
    <source>
        <dbReference type="ARBA" id="ARBA00022946"/>
    </source>
</evidence>
<feature type="region of interest" description="Disordered" evidence="11">
    <location>
        <begin position="577"/>
        <end position="624"/>
    </location>
</feature>
<dbReference type="InterPro" id="IPR039204">
    <property type="entry name" value="MRS2-like"/>
</dbReference>
<evidence type="ECO:0000256" key="10">
    <source>
        <dbReference type="RuleBase" id="RU366042"/>
    </source>
</evidence>
<dbReference type="CDD" id="cd12823">
    <property type="entry name" value="Mrs2_Mfm1p-like"/>
    <property type="match status" value="1"/>
</dbReference>
<evidence type="ECO:0000256" key="2">
    <source>
        <dbReference type="ARBA" id="ARBA00009765"/>
    </source>
</evidence>
<keyword evidence="6" id="KW-0809">Transit peptide</keyword>
<dbReference type="EMBL" id="JAVRRG010000128">
    <property type="protein sequence ID" value="KAK5082535.1"/>
    <property type="molecule type" value="Genomic_DNA"/>
</dbReference>
<evidence type="ECO:0000256" key="9">
    <source>
        <dbReference type="ARBA" id="ARBA00023136"/>
    </source>
</evidence>
<keyword evidence="10" id="KW-0496">Mitochondrion</keyword>
<evidence type="ECO:0000256" key="1">
    <source>
        <dbReference type="ARBA" id="ARBA00004141"/>
    </source>
</evidence>
<organism evidence="12 13">
    <name type="scientific">Lithohypha guttulata</name>
    <dbReference type="NCBI Taxonomy" id="1690604"/>
    <lineage>
        <taxon>Eukaryota</taxon>
        <taxon>Fungi</taxon>
        <taxon>Dikarya</taxon>
        <taxon>Ascomycota</taxon>
        <taxon>Pezizomycotina</taxon>
        <taxon>Eurotiomycetes</taxon>
        <taxon>Chaetothyriomycetidae</taxon>
        <taxon>Chaetothyriales</taxon>
        <taxon>Trichomeriaceae</taxon>
        <taxon>Lithohypha</taxon>
    </lineage>
</organism>
<keyword evidence="3 10" id="KW-0813">Transport</keyword>
<keyword evidence="4 10" id="KW-0812">Transmembrane</keyword>
<comment type="subcellular location">
    <subcellularLocation>
        <location evidence="1">Membrane</location>
        <topology evidence="1">Multi-pass membrane protein</topology>
    </subcellularLocation>
    <subcellularLocation>
        <location evidence="10">Mitochondrion inner membrane</location>
        <topology evidence="10">Multi-pass membrane protein</topology>
    </subcellularLocation>
</comment>
<dbReference type="PANTHER" id="PTHR13890">
    <property type="entry name" value="RNA SPLICING PROTEIN MRS2, MITOCHONDRIAL"/>
    <property type="match status" value="1"/>
</dbReference>
<evidence type="ECO:0000313" key="12">
    <source>
        <dbReference type="EMBL" id="KAK5082535.1"/>
    </source>
</evidence>
<keyword evidence="13" id="KW-1185">Reference proteome</keyword>
<evidence type="ECO:0000256" key="7">
    <source>
        <dbReference type="ARBA" id="ARBA00022989"/>
    </source>
</evidence>
<dbReference type="SUPFAM" id="SSF144083">
    <property type="entry name" value="Magnesium transport protein CorA, transmembrane region"/>
    <property type="match status" value="1"/>
</dbReference>
<sequence>MSVLSGTPTPSTALLRFLRTQSETVCFLRADEVASRTCRNTVKPSRRRQISSSSRQCYGSPRSYIDDVFSRNRDKCKALPAPRAHPSQNHIYASRHASSDTSPPRYERPSLWQRIFHRGRIRNEQKQYEQQTKSLPDYSLSNGGSYEETSAQLFNLSRALSRNTAGTELKLRCTEFDSNGRVTLVSGEFKKSELIAKYGLLPRDLRKIDSSVLPHILSDRVLVFDAYGSTDSYTQSLFMYDLEGKLRQKTSNSTNPDPSNPDKQNYLPYEFRALEAVLISVTSGLEAEFALVREPVTHILRALEEDIDREKLRHLLIHSKKLGTFEQKARLVRDAMEELLEADDDLASMYLTERKKTGKRRDENEHTEIEMLLESYHKICDEVVEISGNLISNIRNTEEVVKAILDANRNQLMLFEIKVSIATLGLAGGTLVAGFYGMNLENFIEETNWGFSAVTGFSIAFSAWLCVYGLRKLRKVQKVRMWGESGMEPGPYSSGSVRSATARLEALGAMGMGAKGNWRTEALEALAMGEERKRKLESRYGTSAGRPLSGAGTGPVLWPGMEGLGLHKLNLNAKTNAAGEVEDTNSDADTLELNSSPRREGSSSSSSTVRIKDDTAIGLSERKK</sequence>
<evidence type="ECO:0000256" key="4">
    <source>
        <dbReference type="ARBA" id="ARBA00022692"/>
    </source>
</evidence>
<gene>
    <name evidence="12" type="primary">MRS2</name>
    <name evidence="12" type="ORF">LTR24_007972</name>
</gene>
<evidence type="ECO:0000256" key="11">
    <source>
        <dbReference type="SAM" id="MobiDB-lite"/>
    </source>
</evidence>
<name>A0ABR0K1Y4_9EURO</name>
<keyword evidence="7 10" id="KW-1133">Transmembrane helix</keyword>
<comment type="similarity">
    <text evidence="2 10">Belongs to the CorA metal ion transporter (MIT) (TC 1.A.35) family.</text>
</comment>
<keyword evidence="10" id="KW-0999">Mitochondrion inner membrane</keyword>
<proteinExistence type="inferred from homology"/>
<dbReference type="InterPro" id="IPR045863">
    <property type="entry name" value="CorA_TM1_TM2"/>
</dbReference>